<feature type="compositionally biased region" description="Basic and acidic residues" evidence="1">
    <location>
        <begin position="123"/>
        <end position="133"/>
    </location>
</feature>
<organism evidence="2 3">
    <name type="scientific">Psophocarpus tetragonolobus</name>
    <name type="common">Winged bean</name>
    <name type="synonym">Dolichos tetragonolobus</name>
    <dbReference type="NCBI Taxonomy" id="3891"/>
    <lineage>
        <taxon>Eukaryota</taxon>
        <taxon>Viridiplantae</taxon>
        <taxon>Streptophyta</taxon>
        <taxon>Embryophyta</taxon>
        <taxon>Tracheophyta</taxon>
        <taxon>Spermatophyta</taxon>
        <taxon>Magnoliopsida</taxon>
        <taxon>eudicotyledons</taxon>
        <taxon>Gunneridae</taxon>
        <taxon>Pentapetalae</taxon>
        <taxon>rosids</taxon>
        <taxon>fabids</taxon>
        <taxon>Fabales</taxon>
        <taxon>Fabaceae</taxon>
        <taxon>Papilionoideae</taxon>
        <taxon>50 kb inversion clade</taxon>
        <taxon>NPAAA clade</taxon>
        <taxon>indigoferoid/millettioid clade</taxon>
        <taxon>Phaseoleae</taxon>
        <taxon>Psophocarpus</taxon>
    </lineage>
</organism>
<dbReference type="EMBL" id="JAYMYS010000005">
    <property type="protein sequence ID" value="KAK7393834.1"/>
    <property type="molecule type" value="Genomic_DNA"/>
</dbReference>
<sequence length="284" mass="31964">MKRECGLNVLAYPHTYGIQHLFSFFGDLVVLDEATERIQRLDMVRLALSTMVSYSINSVARVKIDAMEFYFFLVEYGLMDERVEVNPNGSCPGSENSSCQDDDGVGKSLEDETRLRAFTKELLDKKEKEERNQQKMTSNSERGVDVDVSKSNKRCESSLFLHGIQSSPSLGPSTCKLDATKLSKTSQYSGGASSSMKPFDHKRWTFLAYNKVAGSDEHNRRMVDVWQEANCVGVTVGAITLKFPPPLPYILFNVFCSCRICLKATLILIFSLPFKQTLQGFRTL</sequence>
<proteinExistence type="predicted"/>
<accession>A0AAN9XIY8</accession>
<evidence type="ECO:0000256" key="1">
    <source>
        <dbReference type="SAM" id="MobiDB-lite"/>
    </source>
</evidence>
<feature type="region of interest" description="Disordered" evidence="1">
    <location>
        <begin position="123"/>
        <end position="148"/>
    </location>
</feature>
<dbReference type="Proteomes" id="UP001386955">
    <property type="component" value="Unassembled WGS sequence"/>
</dbReference>
<keyword evidence="3" id="KW-1185">Reference proteome</keyword>
<feature type="compositionally biased region" description="Polar residues" evidence="1">
    <location>
        <begin position="87"/>
        <end position="99"/>
    </location>
</feature>
<dbReference type="AlphaFoldDB" id="A0AAN9XIY8"/>
<name>A0AAN9XIY8_PSOTE</name>
<protein>
    <submittedName>
        <fullName evidence="2">Uncharacterized protein</fullName>
    </submittedName>
</protein>
<feature type="region of interest" description="Disordered" evidence="1">
    <location>
        <begin position="87"/>
        <end position="107"/>
    </location>
</feature>
<reference evidence="2 3" key="1">
    <citation type="submission" date="2024-01" db="EMBL/GenBank/DDBJ databases">
        <title>The genomes of 5 underutilized Papilionoideae crops provide insights into root nodulation and disease resistanc.</title>
        <authorList>
            <person name="Jiang F."/>
        </authorList>
    </citation>
    <scope>NUCLEOTIDE SEQUENCE [LARGE SCALE GENOMIC DNA]</scope>
    <source>
        <strain evidence="2">DUOXIRENSHENG_FW03</strain>
        <tissue evidence="2">Leaves</tissue>
    </source>
</reference>
<evidence type="ECO:0000313" key="2">
    <source>
        <dbReference type="EMBL" id="KAK7393834.1"/>
    </source>
</evidence>
<gene>
    <name evidence="2" type="ORF">VNO78_22398</name>
</gene>
<comment type="caution">
    <text evidence="2">The sequence shown here is derived from an EMBL/GenBank/DDBJ whole genome shotgun (WGS) entry which is preliminary data.</text>
</comment>
<evidence type="ECO:0000313" key="3">
    <source>
        <dbReference type="Proteomes" id="UP001386955"/>
    </source>
</evidence>